<name>A0ABW0MCT6_9BURK</name>
<accession>A0ABW0MCT6</accession>
<comment type="caution">
    <text evidence="1">The sequence shown here is derived from an EMBL/GenBank/DDBJ whole genome shotgun (WGS) entry which is preliminary data.</text>
</comment>
<reference evidence="2" key="1">
    <citation type="journal article" date="2019" name="Int. J. Syst. Evol. Microbiol.">
        <title>The Global Catalogue of Microorganisms (GCM) 10K type strain sequencing project: providing services to taxonomists for standard genome sequencing and annotation.</title>
        <authorList>
            <consortium name="The Broad Institute Genomics Platform"/>
            <consortium name="The Broad Institute Genome Sequencing Center for Infectious Disease"/>
            <person name="Wu L."/>
            <person name="Ma J."/>
        </authorList>
    </citation>
    <scope>NUCLEOTIDE SEQUENCE [LARGE SCALE GENOMIC DNA]</scope>
    <source>
        <strain evidence="2">JCM 17066</strain>
    </source>
</reference>
<organism evidence="1 2">
    <name type="scientific">Paraherbaspirillum soli</name>
    <dbReference type="NCBI Taxonomy" id="631222"/>
    <lineage>
        <taxon>Bacteria</taxon>
        <taxon>Pseudomonadati</taxon>
        <taxon>Pseudomonadota</taxon>
        <taxon>Betaproteobacteria</taxon>
        <taxon>Burkholderiales</taxon>
        <taxon>Oxalobacteraceae</taxon>
        <taxon>Paraherbaspirillum</taxon>
    </lineage>
</organism>
<dbReference type="GO" id="GO:0016787">
    <property type="term" value="F:hydrolase activity"/>
    <property type="evidence" value="ECO:0007669"/>
    <property type="project" value="UniProtKB-KW"/>
</dbReference>
<dbReference type="EC" id="3.1.2.-" evidence="1"/>
<dbReference type="Gene3D" id="3.10.129.10">
    <property type="entry name" value="Hotdog Thioesterase"/>
    <property type="match status" value="1"/>
</dbReference>
<keyword evidence="2" id="KW-1185">Reference proteome</keyword>
<evidence type="ECO:0000313" key="2">
    <source>
        <dbReference type="Proteomes" id="UP001596045"/>
    </source>
</evidence>
<dbReference type="CDD" id="cd03443">
    <property type="entry name" value="PaaI_thioesterase"/>
    <property type="match status" value="1"/>
</dbReference>
<keyword evidence="1" id="KW-0378">Hydrolase</keyword>
<dbReference type="InterPro" id="IPR003736">
    <property type="entry name" value="PAAI_dom"/>
</dbReference>
<dbReference type="SUPFAM" id="SSF54637">
    <property type="entry name" value="Thioesterase/thiol ester dehydrase-isomerase"/>
    <property type="match status" value="1"/>
</dbReference>
<evidence type="ECO:0000313" key="1">
    <source>
        <dbReference type="EMBL" id="MFC5474721.1"/>
    </source>
</evidence>
<dbReference type="InterPro" id="IPR029069">
    <property type="entry name" value="HotDog_dom_sf"/>
</dbReference>
<dbReference type="NCBIfam" id="TIGR00369">
    <property type="entry name" value="unchar_dom_1"/>
    <property type="match status" value="1"/>
</dbReference>
<dbReference type="EMBL" id="JBHSMT010000022">
    <property type="protein sequence ID" value="MFC5474721.1"/>
    <property type="molecule type" value="Genomic_DNA"/>
</dbReference>
<dbReference type="RefSeq" id="WP_378997831.1">
    <property type="nucleotide sequence ID" value="NZ_JBHSMT010000022.1"/>
</dbReference>
<proteinExistence type="predicted"/>
<dbReference type="Proteomes" id="UP001596045">
    <property type="component" value="Unassembled WGS sequence"/>
</dbReference>
<gene>
    <name evidence="1" type="ORF">ACFPM8_12225</name>
</gene>
<sequence>MKVEGAIEFTIVERSAERVVAEMPIRSGIKNPFGVVHAGAMLWFADVTATVLVIGPGDISEGMSGFPLAINLNANLVANQTEGSFKAVASFVKRGRTVSVVRTVVLGANDKLIADVTTSHVLSK</sequence>
<protein>
    <submittedName>
        <fullName evidence="1">PaaI family thioesterase</fullName>
        <ecNumber evidence="1">3.1.2.-</ecNumber>
    </submittedName>
</protein>